<proteinExistence type="predicted"/>
<dbReference type="Proteomes" id="UP000009230">
    <property type="component" value="Chromosome"/>
</dbReference>
<organism evidence="1 2">
    <name type="scientific">Marinomonas posidonica (strain CECT 7376 / NCIMB 14433 / IVIA-Po-181)</name>
    <dbReference type="NCBI Taxonomy" id="491952"/>
    <lineage>
        <taxon>Bacteria</taxon>
        <taxon>Pseudomonadati</taxon>
        <taxon>Pseudomonadota</taxon>
        <taxon>Gammaproteobacteria</taxon>
        <taxon>Oceanospirillales</taxon>
        <taxon>Oceanospirillaceae</taxon>
        <taxon>Marinomonas</taxon>
    </lineage>
</organism>
<dbReference type="HOGENOM" id="CLU_038606_2_0_6"/>
<dbReference type="GO" id="GO:0016020">
    <property type="term" value="C:membrane"/>
    <property type="evidence" value="ECO:0007669"/>
    <property type="project" value="InterPro"/>
</dbReference>
<dbReference type="GO" id="GO:0003830">
    <property type="term" value="F:beta-1,4-mannosylglycoprotein 4-beta-N-acetylglucosaminyltransferase activity"/>
    <property type="evidence" value="ECO:0007669"/>
    <property type="project" value="InterPro"/>
</dbReference>
<dbReference type="InterPro" id="IPR006813">
    <property type="entry name" value="Glyco_trans_17"/>
</dbReference>
<dbReference type="EMBL" id="CP002771">
    <property type="protein sequence ID" value="AEF53548.1"/>
    <property type="molecule type" value="Genomic_DNA"/>
</dbReference>
<keyword evidence="1" id="KW-0808">Transferase</keyword>
<keyword evidence="2" id="KW-1185">Reference proteome</keyword>
<dbReference type="PANTHER" id="PTHR12224:SF0">
    <property type="entry name" value="BETA-1,4-MANNOSYL-GLYCOPROTEIN 4-BETA-N-ACETYLGLUCOSAMINYLTRANSFERASE"/>
    <property type="match status" value="1"/>
</dbReference>
<dbReference type="eggNOG" id="COG0438">
    <property type="taxonomic scope" value="Bacteria"/>
</dbReference>
<accession>F6CZN7</accession>
<dbReference type="STRING" id="491952.Mar181_0486"/>
<dbReference type="AlphaFoldDB" id="F6CZN7"/>
<name>F6CZN7_MARPP</name>
<reference evidence="1 2" key="1">
    <citation type="journal article" date="2012" name="Stand. Genomic Sci.">
        <title>Complete genome sequence of Marinomonas posidonica type strain (IVIA-Po-181(T)).</title>
        <authorList>
            <person name="Lucas-Elio P."/>
            <person name="Goodwin L."/>
            <person name="Woyke T."/>
            <person name="Pitluck S."/>
            <person name="Nolan M."/>
            <person name="Kyrpides N.C."/>
            <person name="Detter J.C."/>
            <person name="Copeland A."/>
            <person name="Lu M."/>
            <person name="Bruce D."/>
            <person name="Detter C."/>
            <person name="Tapia R."/>
            <person name="Han S."/>
            <person name="Land M.L."/>
            <person name="Ivanova N."/>
            <person name="Mikhailova N."/>
            <person name="Johnston A.W."/>
            <person name="Sanchez-Amat A."/>
        </authorList>
    </citation>
    <scope>NUCLEOTIDE SEQUENCE [LARGE SCALE GENOMIC DNA]</scope>
    <source>
        <strain evidence="2">CECT 7376 / NCIMB 14433 / IVIA-Po-181</strain>
    </source>
</reference>
<evidence type="ECO:0000313" key="2">
    <source>
        <dbReference type="Proteomes" id="UP000009230"/>
    </source>
</evidence>
<protein>
    <submittedName>
        <fullName evidence="1">Glycosyl transferase family 17</fullName>
    </submittedName>
</protein>
<dbReference type="PANTHER" id="PTHR12224">
    <property type="entry name" value="BETA-1,4-MANNOSYL-GLYCOPROTEIN BETA-1,4-N-ACETYLGLUCOSAMINYL-TRANSFERASE"/>
    <property type="match status" value="1"/>
</dbReference>
<sequence length="311" mass="36564">MSEKKLIDVFLFYNELDLLELRLKSLYEFVDFFVITECEETFSGKKKELLFLKNRERFLKFEDKIIYNRVSNKDLAFLQSESGKFKKYITNFDVPHKHKHSNRPANILHSSLKREITHRDSAILGLVKIAKYGDIVFISDVDEIPNPNVVKSFRNKKIESPSYFEMKWYMYWVNNQVSKCNWYGTVAFEYSMLEGKSLDLLRYSSSDHKNVPGLIIKNAGWHFSYLGGADAISNKLDALPYQGLKAEISKFLNKISFGGWDSKLKSNKDILLQNRKFNVVEIDESFPEEIFLMPLFDEVYFKKINRDEKND</sequence>
<evidence type="ECO:0000313" key="1">
    <source>
        <dbReference type="EMBL" id="AEF53548.1"/>
    </source>
</evidence>
<dbReference type="OrthoDB" id="7391526at2"/>
<dbReference type="RefSeq" id="WP_013795025.1">
    <property type="nucleotide sequence ID" value="NC_015559.1"/>
</dbReference>
<gene>
    <name evidence="1" type="ordered locus">Mar181_0486</name>
</gene>
<dbReference type="KEGG" id="mpc:Mar181_0486"/>
<dbReference type="GO" id="GO:0006044">
    <property type="term" value="P:N-acetylglucosamine metabolic process"/>
    <property type="evidence" value="ECO:0007669"/>
    <property type="project" value="TreeGrafter"/>
</dbReference>
<dbReference type="Pfam" id="PF04724">
    <property type="entry name" value="Glyco_transf_17"/>
    <property type="match status" value="2"/>
</dbReference>